<protein>
    <recommendedName>
        <fullName evidence="1">Novel STAND NTPase 3 domain-containing protein</fullName>
    </recommendedName>
</protein>
<reference evidence="2 3" key="1">
    <citation type="submission" date="2019-11" db="EMBL/GenBank/DDBJ databases">
        <title>Paenibacillus monticola sp. nov., a novel PGPR strain isolated from mountain sample in China.</title>
        <authorList>
            <person name="Zhao Q."/>
            <person name="Li H.-P."/>
            <person name="Zhang J.-L."/>
        </authorList>
    </citation>
    <scope>NUCLEOTIDE SEQUENCE [LARGE SCALE GENOMIC DNA]</scope>
    <source>
        <strain evidence="2 3">LC-T2</strain>
    </source>
</reference>
<dbReference type="Pfam" id="PF20720">
    <property type="entry name" value="nSTAND3"/>
    <property type="match status" value="1"/>
</dbReference>
<sequence length="1141" mass="136096">MSNYDFHRLLEPMEFQEFARDIVQKRDGIFLESYKEGKDQGVDGGCFNIDNTIILQAKRWKCDYRTLYRHLKNKEKDKVIKLNPDRYILGVSMDLSKENKEQIIELFSPYIVDSSDIITEKDFNNLLDDDLYKAVEKKYSKLWLPSTSILQNMLNGTVHSVLLQESIREFEEALKKSAVFVETEAYGRAMKILNEKRVVIVSGEPGMGKTSIAYQLGRFFVQRKGYEEFFWIKSVDDIYIAQRSPGKKVIIFDDFWGSTFQESSIAGKDEQRLAKIIERIKIEKNCILILTTREYILKQGLEKHAELKEVIGKYKLECRLEEYSEVEKARIFFGHLQQSKLNWQQTKELFREHKEIVRHANYNPRVIEMFLQNVELNEHPKECVEHFWDYIERPENFWNAIFNNLSSEAKLLSVILLISPVPSLIDHIKKTYYRCLKQMQRVIDKKNFAEVVDELEKTVIKSMALDDEYTIIVKFQNPSAQEYIFNYLRNNIEHYFEILSHGSCYHGQLTYLLNHYTRDSEVRYSALMKKCIDNFESMPLIPNDYREYLDSNEFEYYYDSLEETTQLVRFYSILCGYSTRMKTDFSKFFINYIENYNEQMRDIQVEIDDYNLEMIYRLVIIRYLECGLKLNGMEIIHIYFERICFENGDLDVHKFQEVFPNEYSMFLHDNRQRIQKYIEEYFEHKLSVYIELNNVNYCKFIVNQILESFNTYELPYTSEFKTIVESYMSFLNETEEELDEDQEEDFEEDAEWKAEKIAYDEVVETYTKEILGEVSYFWEEDLQDFIRGSHIDEELKYELLEIQDSEEYWYIREFMADEESFLFLEKNLLESKQIFKQPMLFISHLLAILASKTNVDQKKLISFLINFCSEVMYRENAKFTKDEIISTEAYTLNFEYDEQYLELMIEGGLFIEQGKWCKLVNILLVMIPYGMVIAGMNKDEKSDFYNSMDMADQWQKLRAKRKKEFVVEDSTYLTDIGFYYFENTEWEKLFLKLFLELDPHDYLDYYVVPTIQNYFQKIKKESHIDTASFILKELDFRLDINKQGENAGGMASMPFVWTLIESLDLGCGFDIVPYEFSEEQMNYISRQFDLVQDGTEEVYKINLGEITDVDIISKLGIDDSAIKLLDEIENNLRELIIKHTD</sequence>
<dbReference type="InterPro" id="IPR049050">
    <property type="entry name" value="nSTAND3"/>
</dbReference>
<dbReference type="AlphaFoldDB" id="A0A7X2H7F4"/>
<keyword evidence="3" id="KW-1185">Reference proteome</keyword>
<accession>A0A7X2H7F4</accession>
<dbReference type="InterPro" id="IPR027417">
    <property type="entry name" value="P-loop_NTPase"/>
</dbReference>
<proteinExistence type="predicted"/>
<dbReference type="SUPFAM" id="SSF52540">
    <property type="entry name" value="P-loop containing nucleoside triphosphate hydrolases"/>
    <property type="match status" value="1"/>
</dbReference>
<dbReference type="Proteomes" id="UP000463051">
    <property type="component" value="Unassembled WGS sequence"/>
</dbReference>
<evidence type="ECO:0000259" key="1">
    <source>
        <dbReference type="Pfam" id="PF20720"/>
    </source>
</evidence>
<dbReference type="RefSeq" id="WP_154120446.1">
    <property type="nucleotide sequence ID" value="NZ_WJXB01000007.1"/>
</dbReference>
<name>A0A7X2H7F4_9BACL</name>
<gene>
    <name evidence="2" type="ORF">GJB61_18245</name>
</gene>
<feature type="domain" description="Novel STAND NTPase 3" evidence="1">
    <location>
        <begin position="180"/>
        <end position="337"/>
    </location>
</feature>
<organism evidence="2 3">
    <name type="scientific">Paenibacillus monticola</name>
    <dbReference type="NCBI Taxonomy" id="2666075"/>
    <lineage>
        <taxon>Bacteria</taxon>
        <taxon>Bacillati</taxon>
        <taxon>Bacillota</taxon>
        <taxon>Bacilli</taxon>
        <taxon>Bacillales</taxon>
        <taxon>Paenibacillaceae</taxon>
        <taxon>Paenibacillus</taxon>
    </lineage>
</organism>
<evidence type="ECO:0000313" key="2">
    <source>
        <dbReference type="EMBL" id="MRN54926.1"/>
    </source>
</evidence>
<dbReference type="EMBL" id="WJXB01000007">
    <property type="protein sequence ID" value="MRN54926.1"/>
    <property type="molecule type" value="Genomic_DNA"/>
</dbReference>
<dbReference type="Gene3D" id="3.40.50.300">
    <property type="entry name" value="P-loop containing nucleotide triphosphate hydrolases"/>
    <property type="match status" value="1"/>
</dbReference>
<evidence type="ECO:0000313" key="3">
    <source>
        <dbReference type="Proteomes" id="UP000463051"/>
    </source>
</evidence>
<comment type="caution">
    <text evidence="2">The sequence shown here is derived from an EMBL/GenBank/DDBJ whole genome shotgun (WGS) entry which is preliminary data.</text>
</comment>